<evidence type="ECO:0000256" key="4">
    <source>
        <dbReference type="ARBA" id="ARBA00022840"/>
    </source>
</evidence>
<dbReference type="GO" id="GO:0003723">
    <property type="term" value="F:RNA binding"/>
    <property type="evidence" value="ECO:0007669"/>
    <property type="project" value="UniProtKB-UniRule"/>
</dbReference>
<dbReference type="InterPro" id="IPR027417">
    <property type="entry name" value="P-loop_NTPase"/>
</dbReference>
<comment type="similarity">
    <text evidence="7">Belongs to the DEAD box helicase family.</text>
</comment>
<keyword evidence="5 7" id="KW-0694">RNA-binding</keyword>
<protein>
    <recommendedName>
        <fullName evidence="7">ATP-dependent RNA helicase</fullName>
        <ecNumber evidence="7">3.6.4.13</ecNumber>
    </recommendedName>
</protein>
<evidence type="ECO:0000256" key="7">
    <source>
        <dbReference type="RuleBase" id="RU365068"/>
    </source>
</evidence>
<feature type="short sequence motif" description="Q motif" evidence="6">
    <location>
        <begin position="75"/>
        <end position="101"/>
    </location>
</feature>
<evidence type="ECO:0000256" key="5">
    <source>
        <dbReference type="ARBA" id="ARBA00022884"/>
    </source>
</evidence>
<gene>
    <name evidence="12" type="ORF">Mgra_00003017</name>
</gene>
<keyword evidence="1 7" id="KW-0547">Nucleotide-binding</keyword>
<keyword evidence="3 7" id="KW-0347">Helicase</keyword>
<keyword evidence="8" id="KW-0175">Coiled coil</keyword>
<comment type="domain">
    <text evidence="7">The Q motif is unique to and characteristic of the DEAD box family of RNA helicases and controls ATP binding and hydrolysis.</text>
</comment>
<evidence type="ECO:0000313" key="12">
    <source>
        <dbReference type="EMBL" id="KAF7637501.1"/>
    </source>
</evidence>
<name>A0A8S9ZX36_9BILA</name>
<dbReference type="Proteomes" id="UP000605970">
    <property type="component" value="Unassembled WGS sequence"/>
</dbReference>
<feature type="domain" description="Helicase ATP-binding" evidence="9">
    <location>
        <begin position="104"/>
        <end position="297"/>
    </location>
</feature>
<feature type="coiled-coil region" evidence="8">
    <location>
        <begin position="506"/>
        <end position="569"/>
    </location>
</feature>
<dbReference type="PROSITE" id="PS51194">
    <property type="entry name" value="HELICASE_CTER"/>
    <property type="match status" value="1"/>
</dbReference>
<proteinExistence type="inferred from homology"/>
<evidence type="ECO:0000256" key="2">
    <source>
        <dbReference type="ARBA" id="ARBA00022801"/>
    </source>
</evidence>
<dbReference type="PROSITE" id="PS51195">
    <property type="entry name" value="Q_MOTIF"/>
    <property type="match status" value="1"/>
</dbReference>
<feature type="domain" description="DEAD-box RNA helicase Q" evidence="11">
    <location>
        <begin position="75"/>
        <end position="101"/>
    </location>
</feature>
<dbReference type="CDD" id="cd18787">
    <property type="entry name" value="SF2_C_DEAD"/>
    <property type="match status" value="1"/>
</dbReference>
<evidence type="ECO:0000259" key="9">
    <source>
        <dbReference type="PROSITE" id="PS51192"/>
    </source>
</evidence>
<evidence type="ECO:0000313" key="13">
    <source>
        <dbReference type="Proteomes" id="UP000605970"/>
    </source>
</evidence>
<feature type="domain" description="Helicase C-terminal" evidence="10">
    <location>
        <begin position="308"/>
        <end position="472"/>
    </location>
</feature>
<dbReference type="GO" id="GO:0016787">
    <property type="term" value="F:hydrolase activity"/>
    <property type="evidence" value="ECO:0007669"/>
    <property type="project" value="UniProtKB-KW"/>
</dbReference>
<comment type="caution">
    <text evidence="12">The sequence shown here is derived from an EMBL/GenBank/DDBJ whole genome shotgun (WGS) entry which is preliminary data.</text>
</comment>
<evidence type="ECO:0000259" key="10">
    <source>
        <dbReference type="PROSITE" id="PS51194"/>
    </source>
</evidence>
<dbReference type="PANTHER" id="PTHR24031">
    <property type="entry name" value="RNA HELICASE"/>
    <property type="match status" value="1"/>
</dbReference>
<evidence type="ECO:0000256" key="8">
    <source>
        <dbReference type="SAM" id="Coils"/>
    </source>
</evidence>
<dbReference type="InterPro" id="IPR014001">
    <property type="entry name" value="Helicase_ATP-bd"/>
</dbReference>
<evidence type="ECO:0000256" key="1">
    <source>
        <dbReference type="ARBA" id="ARBA00022741"/>
    </source>
</evidence>
<keyword evidence="2 7" id="KW-0378">Hydrolase</keyword>
<dbReference type="InterPro" id="IPR011545">
    <property type="entry name" value="DEAD/DEAH_box_helicase_dom"/>
</dbReference>
<dbReference type="EC" id="3.6.4.13" evidence="7"/>
<dbReference type="Pfam" id="PF00271">
    <property type="entry name" value="Helicase_C"/>
    <property type="match status" value="1"/>
</dbReference>
<dbReference type="SMART" id="SM00490">
    <property type="entry name" value="HELICc"/>
    <property type="match status" value="1"/>
</dbReference>
<keyword evidence="4 7" id="KW-0067">ATP-binding</keyword>
<dbReference type="EMBL" id="JABEBT010000019">
    <property type="protein sequence ID" value="KAF7637501.1"/>
    <property type="molecule type" value="Genomic_DNA"/>
</dbReference>
<dbReference type="GO" id="GO:0005524">
    <property type="term" value="F:ATP binding"/>
    <property type="evidence" value="ECO:0007669"/>
    <property type="project" value="UniProtKB-UniRule"/>
</dbReference>
<dbReference type="OrthoDB" id="360161at2759"/>
<dbReference type="SUPFAM" id="SSF52540">
    <property type="entry name" value="P-loop containing nucleoside triphosphate hydrolases"/>
    <property type="match status" value="1"/>
</dbReference>
<comment type="catalytic activity">
    <reaction evidence="7">
        <text>ATP + H2O = ADP + phosphate + H(+)</text>
        <dbReference type="Rhea" id="RHEA:13065"/>
        <dbReference type="ChEBI" id="CHEBI:15377"/>
        <dbReference type="ChEBI" id="CHEBI:15378"/>
        <dbReference type="ChEBI" id="CHEBI:30616"/>
        <dbReference type="ChEBI" id="CHEBI:43474"/>
        <dbReference type="ChEBI" id="CHEBI:456216"/>
        <dbReference type="EC" id="3.6.4.13"/>
    </reaction>
</comment>
<accession>A0A8S9ZX36</accession>
<comment type="function">
    <text evidence="7">RNA helicase.</text>
</comment>
<evidence type="ECO:0000259" key="11">
    <source>
        <dbReference type="PROSITE" id="PS51195"/>
    </source>
</evidence>
<keyword evidence="13" id="KW-1185">Reference proteome</keyword>
<organism evidence="12 13">
    <name type="scientific">Meloidogyne graminicola</name>
    <dbReference type="NCBI Taxonomy" id="189291"/>
    <lineage>
        <taxon>Eukaryota</taxon>
        <taxon>Metazoa</taxon>
        <taxon>Ecdysozoa</taxon>
        <taxon>Nematoda</taxon>
        <taxon>Chromadorea</taxon>
        <taxon>Rhabditida</taxon>
        <taxon>Tylenchina</taxon>
        <taxon>Tylenchomorpha</taxon>
        <taxon>Tylenchoidea</taxon>
        <taxon>Meloidogynidae</taxon>
        <taxon>Meloidogyninae</taxon>
        <taxon>Meloidogyne</taxon>
    </lineage>
</organism>
<dbReference type="Pfam" id="PF00270">
    <property type="entry name" value="DEAD"/>
    <property type="match status" value="1"/>
</dbReference>
<dbReference type="Gene3D" id="3.40.50.300">
    <property type="entry name" value="P-loop containing nucleotide triphosphate hydrolases"/>
    <property type="match status" value="2"/>
</dbReference>
<dbReference type="AlphaFoldDB" id="A0A8S9ZX36"/>
<dbReference type="PROSITE" id="PS51192">
    <property type="entry name" value="HELICASE_ATP_BIND_1"/>
    <property type="match status" value="1"/>
</dbReference>
<evidence type="ECO:0000256" key="3">
    <source>
        <dbReference type="ARBA" id="ARBA00022806"/>
    </source>
</evidence>
<dbReference type="GO" id="GO:0003724">
    <property type="term" value="F:RNA helicase activity"/>
    <property type="evidence" value="ECO:0007669"/>
    <property type="project" value="UniProtKB-EC"/>
</dbReference>
<dbReference type="InterPro" id="IPR001650">
    <property type="entry name" value="Helicase_C-like"/>
</dbReference>
<sequence>METKKNKDFKFKVLAGTNLTYDQIQTKRNKRKIAVLEGKEENEHKEKIKHCEKIRQLRKAHRIFTWGTDIPDPIEDFSGFPLPDRLRENLSEFSTPTPVQMQGIPIGIKHRNLLVTAPTGSGKTLAFAIPIILRILEQTSLDPQNSKMLSAIILEPTKVLAMQTYRNFLKFCEGLNINCVYLDKYITKNFAKIFEKRDLYLLIMRVINILICTPNRLIYAFEKLNENKILSHLQWLIVDECDRLFENTEEENSFRLQFEKIFNFCSLPNVRFGLFSATFSCQVERWCKEKLKEMAMLCIGPRNSANELVKQELIFVGWEQAKVQIVRDILRKNFEPPALIFLQSKDRAKQLFAELKYFFEGKIPIGLISAELSEKECELIVENFRSGSIALLICTELMGRGIDFQNVNLVINFDLPTSIISYIHRIGRTGRAGQIGRAITLFTESDIPIIRPISTVIHQAGFPVPEYLLKLNKPSREEKNKLKKRAPKRKNLIINWGKLKNKFRPINKFKNNKKIIKKENNEKEENKINLENNKNEINDLKNKNKKKRKNKFLEENKKEKENKIQLNNSIIDENNGEWQLVGPSRKRRKI</sequence>
<evidence type="ECO:0000256" key="6">
    <source>
        <dbReference type="PROSITE-ProRule" id="PRU00552"/>
    </source>
</evidence>
<dbReference type="InterPro" id="IPR014014">
    <property type="entry name" value="RNA_helicase_DEAD_Q_motif"/>
</dbReference>
<dbReference type="SMART" id="SM00487">
    <property type="entry name" value="DEXDc"/>
    <property type="match status" value="1"/>
</dbReference>
<reference evidence="12" key="1">
    <citation type="journal article" date="2020" name="Ecol. Evol.">
        <title>Genome structure and content of the rice root-knot nematode (Meloidogyne graminicola).</title>
        <authorList>
            <person name="Phan N.T."/>
            <person name="Danchin E.G.J."/>
            <person name="Klopp C."/>
            <person name="Perfus-Barbeoch L."/>
            <person name="Kozlowski D.K."/>
            <person name="Koutsovoulos G.D."/>
            <person name="Lopez-Roques C."/>
            <person name="Bouchez O."/>
            <person name="Zahm M."/>
            <person name="Besnard G."/>
            <person name="Bellafiore S."/>
        </authorList>
    </citation>
    <scope>NUCLEOTIDE SEQUENCE</scope>
    <source>
        <strain evidence="12">VN-18</strain>
    </source>
</reference>